<feature type="domain" description="DUF4220" evidence="3">
    <location>
        <begin position="52"/>
        <end position="366"/>
    </location>
</feature>
<feature type="transmembrane region" description="Helical" evidence="2">
    <location>
        <begin position="20"/>
        <end position="38"/>
    </location>
</feature>
<feature type="transmembrane region" description="Helical" evidence="2">
    <location>
        <begin position="268"/>
        <end position="289"/>
    </location>
</feature>
<dbReference type="InterPro" id="IPR007658">
    <property type="entry name" value="DUF594"/>
</dbReference>
<gene>
    <name evidence="4" type="ORF">DKX38_022995</name>
</gene>
<dbReference type="Proteomes" id="UP000326939">
    <property type="component" value="Chromosome 15"/>
</dbReference>
<feature type="transmembrane region" description="Helical" evidence="2">
    <location>
        <begin position="116"/>
        <end position="136"/>
    </location>
</feature>
<evidence type="ECO:0000313" key="4">
    <source>
        <dbReference type="EMBL" id="KAB5525246.1"/>
    </source>
</evidence>
<dbReference type="PANTHER" id="PTHR31325">
    <property type="entry name" value="OS01G0798800 PROTEIN-RELATED"/>
    <property type="match status" value="1"/>
</dbReference>
<keyword evidence="2" id="KW-0472">Membrane</keyword>
<dbReference type="Pfam" id="PF13968">
    <property type="entry name" value="DUF4220"/>
    <property type="match status" value="1"/>
</dbReference>
<accession>A0A5N5K2R4</accession>
<reference evidence="5" key="1">
    <citation type="journal article" date="2019" name="Gigascience">
        <title>De novo genome assembly of the endangered Acer yangbiense, a plant species with extremely small populations endemic to Yunnan Province, China.</title>
        <authorList>
            <person name="Yang J."/>
            <person name="Wariss H.M."/>
            <person name="Tao L."/>
            <person name="Zhang R."/>
            <person name="Yun Q."/>
            <person name="Hollingsworth P."/>
            <person name="Dao Z."/>
            <person name="Luo G."/>
            <person name="Guo H."/>
            <person name="Ma Y."/>
            <person name="Sun W."/>
        </authorList>
    </citation>
    <scope>NUCLEOTIDE SEQUENCE [LARGE SCALE GENOMIC DNA]</scope>
    <source>
        <strain evidence="5">cv. br00</strain>
    </source>
</reference>
<comment type="caution">
    <text evidence="4">The sequence shown here is derived from an EMBL/GenBank/DDBJ whole genome shotgun (WGS) entry which is preliminary data.</text>
</comment>
<feature type="region of interest" description="Disordered" evidence="1">
    <location>
        <begin position="744"/>
        <end position="782"/>
    </location>
</feature>
<dbReference type="InterPro" id="IPR025315">
    <property type="entry name" value="DUF4220"/>
</dbReference>
<evidence type="ECO:0000313" key="5">
    <source>
        <dbReference type="Proteomes" id="UP000326939"/>
    </source>
</evidence>
<evidence type="ECO:0000256" key="2">
    <source>
        <dbReference type="SAM" id="Phobius"/>
    </source>
</evidence>
<dbReference type="AlphaFoldDB" id="A0A5N5K2R4"/>
<keyword evidence="2" id="KW-0812">Transmembrane</keyword>
<keyword evidence="2" id="KW-1133">Transmembrane helix</keyword>
<feature type="transmembrane region" description="Helical" evidence="2">
    <location>
        <begin position="90"/>
        <end position="109"/>
    </location>
</feature>
<organism evidence="4 5">
    <name type="scientific">Salix brachista</name>
    <dbReference type="NCBI Taxonomy" id="2182728"/>
    <lineage>
        <taxon>Eukaryota</taxon>
        <taxon>Viridiplantae</taxon>
        <taxon>Streptophyta</taxon>
        <taxon>Embryophyta</taxon>
        <taxon>Tracheophyta</taxon>
        <taxon>Spermatophyta</taxon>
        <taxon>Magnoliopsida</taxon>
        <taxon>eudicotyledons</taxon>
        <taxon>Gunneridae</taxon>
        <taxon>Pentapetalae</taxon>
        <taxon>rosids</taxon>
        <taxon>fabids</taxon>
        <taxon>Malpighiales</taxon>
        <taxon>Salicaceae</taxon>
        <taxon>Saliceae</taxon>
        <taxon>Salix</taxon>
    </lineage>
</organism>
<keyword evidence="5" id="KW-1185">Reference proteome</keyword>
<dbReference type="EMBL" id="VDCV01000015">
    <property type="protein sequence ID" value="KAB5525246.1"/>
    <property type="molecule type" value="Genomic_DNA"/>
</dbReference>
<feature type="transmembrane region" description="Helical" evidence="2">
    <location>
        <begin position="50"/>
        <end position="70"/>
    </location>
</feature>
<evidence type="ECO:0000256" key="1">
    <source>
        <dbReference type="SAM" id="MobiDB-lite"/>
    </source>
</evidence>
<feature type="transmembrane region" description="Helical" evidence="2">
    <location>
        <begin position="142"/>
        <end position="159"/>
    </location>
</feature>
<proteinExistence type="predicted"/>
<dbReference type="Pfam" id="PF04578">
    <property type="entry name" value="DUF594"/>
    <property type="match status" value="1"/>
</dbReference>
<name>A0A5N5K2R4_9ROSI</name>
<evidence type="ECO:0000259" key="3">
    <source>
        <dbReference type="Pfam" id="PF13968"/>
    </source>
</evidence>
<sequence length="782" mass="89495">MLKNLPEEVLNLWNNWEIRGMVLLSFSLQTILIIFGPLRKTIARVWIRILVWSVYLSADMVATVALGNLARSQGDSSGDGSKKANNSIQAFWAPFLLLHLGGPDTITAYSIEDNELWLRHLLGLVVQVVVAFYVFSRSWGSGILQFIVIPMFIAGFIKYSERTWVLWSSCSKSLRNSSLSGFRSSYDRTRNLESDQQREYLLQAYTFFHISRFTMQDLAPPYWALMASHLRFSKIPADGALKVVEVELGLIYDMLYTKAPLIYSRFGIILRCISFVLSVTAFIIFQVKIEKHAYSSIDVAITYLLLAASVFLELYAFLCLVLSDRTMIWLLDKGGNALTSAIYSRLRKLTTSKRWSRCISQYNLISSSIGDKQLKCLKLVGIDEMMRQMHVNRKGLNGGLQKFIFEHLRKKAEKMKENFNLLDKKMRSKIIGQRGDGVLEREGLLKNLKWCTTEVEFSRSILVWHLATEICSGNEKDASNVSRSKCLSEYMMYLLVIRPNMLSKGFIDEGSLPTFRGKRYADIIQSYKTACGDDDEWFQRNWKTGRCSSVDGGPVLARQLLESISESKKRWEMIEEVWMEMLTYAAAHCPWKEHAHALRRGGELLTHVCFLMLHLGLSQQYEYRAFDEYVFSTTNKKASVFQLLKKEELQKAKDKCWQVIANLSSSSLDKEELQEAIEKYVQVNVDFSRSSLDKKNKKEELQKARDKYLQVIVNLSSTSLSKEVKQIIADKDQELERFQASLTASTPQQGIDSLPRSLPAQTNNQGTGELPLKNNEISLCMN</sequence>
<protein>
    <recommendedName>
        <fullName evidence="3">DUF4220 domain-containing protein</fullName>
    </recommendedName>
</protein>
<feature type="transmembrane region" description="Helical" evidence="2">
    <location>
        <begin position="301"/>
        <end position="323"/>
    </location>
</feature>